<reference evidence="4 5" key="1">
    <citation type="journal article" date="2013" name="Plant Cell">
        <title>The transition from a phytopathogenic smut ancestor to an anamorphic biocontrol agent deciphered by comparative whole-genome analysis.</title>
        <authorList>
            <person name="Lefebvre F."/>
            <person name="Joly D.L."/>
            <person name="Labbe C."/>
            <person name="Teichmann B."/>
            <person name="Linning R."/>
            <person name="Belzile F."/>
            <person name="Bakkeren G."/>
            <person name="Belanger R.R."/>
        </authorList>
    </citation>
    <scope>NUCLEOTIDE SEQUENCE [LARGE SCALE GENOMIC DNA]</scope>
    <source>
        <strain evidence="4 5">PF-1</strain>
    </source>
</reference>
<dbReference type="InterPro" id="IPR033421">
    <property type="entry name" value="Rit1_DUSP-like"/>
</dbReference>
<feature type="domain" description="Rit1 DUSP-like" evidence="2">
    <location>
        <begin position="415"/>
        <end position="526"/>
    </location>
</feature>
<dbReference type="KEGG" id="pfp:PFL1_03327"/>
<dbReference type="Pfam" id="PF04179">
    <property type="entry name" value="Init_tRNA_PT"/>
    <property type="match status" value="1"/>
</dbReference>
<name>A0A061H857_9BASI</name>
<evidence type="ECO:0000259" key="3">
    <source>
        <dbReference type="Pfam" id="PF17184"/>
    </source>
</evidence>
<proteinExistence type="predicted"/>
<accession>A0A061H857</accession>
<protein>
    <recommendedName>
        <fullName evidence="6">Initiator tRNA phosphoribosyl transferase</fullName>
    </recommendedName>
</protein>
<dbReference type="PANTHER" id="PTHR31811:SF0">
    <property type="entry name" value="TRNA A64-2'-O-RIBOSYLPHOSPHATE TRANSFERASE"/>
    <property type="match status" value="1"/>
</dbReference>
<evidence type="ECO:0000256" key="1">
    <source>
        <dbReference type="SAM" id="MobiDB-lite"/>
    </source>
</evidence>
<evidence type="ECO:0008006" key="6">
    <source>
        <dbReference type="Google" id="ProtNLM"/>
    </source>
</evidence>
<dbReference type="Pfam" id="PF17184">
    <property type="entry name" value="Rit1_C"/>
    <property type="match status" value="1"/>
</dbReference>
<dbReference type="InterPro" id="IPR007306">
    <property type="entry name" value="Rit1"/>
</dbReference>
<dbReference type="Proteomes" id="UP000053664">
    <property type="component" value="Unassembled WGS sequence"/>
</dbReference>
<dbReference type="eggNOG" id="KOG2634">
    <property type="taxonomic scope" value="Eukaryota"/>
</dbReference>
<dbReference type="PIRSF" id="PIRSF007747">
    <property type="entry name" value="Ribosyl_Ptfrase"/>
    <property type="match status" value="1"/>
</dbReference>
<dbReference type="GO" id="GO:0005737">
    <property type="term" value="C:cytoplasm"/>
    <property type="evidence" value="ECO:0007669"/>
    <property type="project" value="TreeGrafter"/>
</dbReference>
<evidence type="ECO:0000313" key="4">
    <source>
        <dbReference type="EMBL" id="EPQ29037.1"/>
    </source>
</evidence>
<dbReference type="HOGENOM" id="CLU_027654_1_1_1"/>
<evidence type="ECO:0000313" key="5">
    <source>
        <dbReference type="Proteomes" id="UP000053664"/>
    </source>
</evidence>
<dbReference type="AlphaFoldDB" id="A0A061H857"/>
<sequence length="539" mass="59923">MAWQTSRHVRKESRHMFHRLASVYEDSRFVEQVANAYPHLPLTANLRCGAWYTPPSLTTLVSYFKSTDGHTHQWAFSLKRPNLHLVHPLLASGGCIIVDSTTRGKSMPDALSKTVPVWCAVLNRASWTRYGTATGSGEESMQAQQCWRRLDTYPGMVGASEREQIEEKVDAWTRTFLESDLDVPRLDRPLRPFFITQETTLPLPDLFADDCDGDAGQVYTPILLVSASKHIVDSFHPVRPEQLTTDSDLGAEEEQPRIYVQGAGDDHENWAQGLTPTLFWRHRDLLLSAAKEHLPRLVAELVRQEGAEQWFQPQRHLAAPANSGAKEMTGTHKGFEEIGRTGICLLVSKGSKTNDETGAEDEGRFGLVVYCSAALDIDGHDVSPDRSTVPVIPPGETLSQSPPQPGDAGSSKRRRIHLDLRPGKRGAAMLIARAPSLLSSALSCLPDRPVLLRGTSYDHVSSCAVLLLSLLYADDSRNFLSDPAARIRQAESVTKQTTQHRVQWLVSSLPHAAPSRTYLLRINDYLISPRYRHSACKST</sequence>
<dbReference type="OrthoDB" id="45256at2759"/>
<dbReference type="RefSeq" id="XP_007879035.1">
    <property type="nucleotide sequence ID" value="XM_007880844.1"/>
</dbReference>
<organism evidence="4 5">
    <name type="scientific">Pseudozyma flocculosa PF-1</name>
    <dbReference type="NCBI Taxonomy" id="1277687"/>
    <lineage>
        <taxon>Eukaryota</taxon>
        <taxon>Fungi</taxon>
        <taxon>Dikarya</taxon>
        <taxon>Basidiomycota</taxon>
        <taxon>Ustilaginomycotina</taxon>
        <taxon>Ustilaginomycetes</taxon>
        <taxon>Ustilaginales</taxon>
        <taxon>Ustilaginaceae</taxon>
        <taxon>Pseudozyma</taxon>
    </lineage>
</organism>
<dbReference type="GO" id="GO:0019988">
    <property type="term" value="P:charged-tRNA amino acid modification"/>
    <property type="evidence" value="ECO:0007669"/>
    <property type="project" value="InterPro"/>
</dbReference>
<dbReference type="GO" id="GO:0043399">
    <property type="term" value="F:tRNA adenosine(64)-2'-O-ribosylphosphate transferase activity"/>
    <property type="evidence" value="ECO:0007669"/>
    <property type="project" value="InterPro"/>
</dbReference>
<dbReference type="PANTHER" id="PTHR31811">
    <property type="entry name" value="TRNA A64-2'-O-RIBOSYLPHOSPHATE TRANSFERASE"/>
    <property type="match status" value="1"/>
</dbReference>
<dbReference type="InterPro" id="IPR033449">
    <property type="entry name" value="Rit1_N"/>
</dbReference>
<evidence type="ECO:0000259" key="2">
    <source>
        <dbReference type="Pfam" id="PF04179"/>
    </source>
</evidence>
<dbReference type="GeneID" id="19317437"/>
<gene>
    <name evidence="4" type="ORF">PFL1_03327</name>
</gene>
<dbReference type="EMBL" id="KE361632">
    <property type="protein sequence ID" value="EPQ29037.1"/>
    <property type="molecule type" value="Genomic_DNA"/>
</dbReference>
<feature type="domain" description="Rit1 N-terminal" evidence="3">
    <location>
        <begin position="9"/>
        <end position="302"/>
    </location>
</feature>
<feature type="region of interest" description="Disordered" evidence="1">
    <location>
        <begin position="381"/>
        <end position="415"/>
    </location>
</feature>